<dbReference type="PROSITE" id="PS51162">
    <property type="entry name" value="THYROGLOBULIN_1_2"/>
    <property type="match status" value="1"/>
</dbReference>
<dbReference type="Pfam" id="PF00086">
    <property type="entry name" value="Thyroglobulin_1"/>
    <property type="match status" value="1"/>
</dbReference>
<evidence type="ECO:0000259" key="13">
    <source>
        <dbReference type="PROSITE" id="PS51465"/>
    </source>
</evidence>
<evidence type="ECO:0000256" key="6">
    <source>
        <dbReference type="ARBA" id="ARBA00023180"/>
    </source>
</evidence>
<comment type="caution">
    <text evidence="8">Lacks conserved residue(s) required for the propagation of feature annotation.</text>
</comment>
<feature type="domain" description="Thyroglobulin type-1" evidence="12">
    <location>
        <begin position="319"/>
        <end position="381"/>
    </location>
</feature>
<feature type="domain" description="EF-hand" evidence="11">
    <location>
        <begin position="257"/>
        <end position="292"/>
    </location>
</feature>
<feature type="disulfide bond" evidence="8">
    <location>
        <begin position="353"/>
        <end position="360"/>
    </location>
</feature>
<dbReference type="SMART" id="SM00211">
    <property type="entry name" value="TY"/>
    <property type="match status" value="1"/>
</dbReference>
<feature type="compositionally biased region" description="Acidic residues" evidence="9">
    <location>
        <begin position="400"/>
        <end position="417"/>
    </location>
</feature>
<dbReference type="SMART" id="SM00280">
    <property type="entry name" value="KAZAL"/>
    <property type="match status" value="1"/>
</dbReference>
<keyword evidence="3 10" id="KW-0732">Signal</keyword>
<keyword evidence="4" id="KW-0654">Proteoglycan</keyword>
<evidence type="ECO:0000259" key="12">
    <source>
        <dbReference type="PROSITE" id="PS51162"/>
    </source>
</evidence>
<comment type="subcellular location">
    <subcellularLocation>
        <location evidence="1">Secreted</location>
    </subcellularLocation>
</comment>
<comment type="caution">
    <text evidence="14">The sequence shown here is derived from an EMBL/GenBank/DDBJ whole genome shotgun (WGS) entry which is preliminary data.</text>
</comment>
<dbReference type="Gene3D" id="4.10.800.10">
    <property type="entry name" value="Thyroglobulin type-1"/>
    <property type="match status" value="1"/>
</dbReference>
<dbReference type="AlphaFoldDB" id="A0A8S1A2V6"/>
<organism evidence="14 15">
    <name type="scientific">Arctia plantaginis</name>
    <name type="common">Wood tiger moth</name>
    <name type="synonym">Phalaena plantaginis</name>
    <dbReference type="NCBI Taxonomy" id="874455"/>
    <lineage>
        <taxon>Eukaryota</taxon>
        <taxon>Metazoa</taxon>
        <taxon>Ecdysozoa</taxon>
        <taxon>Arthropoda</taxon>
        <taxon>Hexapoda</taxon>
        <taxon>Insecta</taxon>
        <taxon>Pterygota</taxon>
        <taxon>Neoptera</taxon>
        <taxon>Endopterygota</taxon>
        <taxon>Lepidoptera</taxon>
        <taxon>Glossata</taxon>
        <taxon>Ditrysia</taxon>
        <taxon>Noctuoidea</taxon>
        <taxon>Erebidae</taxon>
        <taxon>Arctiinae</taxon>
        <taxon>Arctia</taxon>
    </lineage>
</organism>
<reference evidence="14 15" key="1">
    <citation type="submission" date="2020-04" db="EMBL/GenBank/DDBJ databases">
        <authorList>
            <person name="Wallbank WR R."/>
            <person name="Pardo Diaz C."/>
            <person name="Kozak K."/>
            <person name="Martin S."/>
            <person name="Jiggins C."/>
            <person name="Moest M."/>
            <person name="Warren A I."/>
            <person name="Byers J.R.P. K."/>
            <person name="Montejo-Kovacevich G."/>
            <person name="Yen C E."/>
        </authorList>
    </citation>
    <scope>NUCLEOTIDE SEQUENCE [LARGE SCALE GENOMIC DNA]</scope>
</reference>
<feature type="signal peptide" evidence="10">
    <location>
        <begin position="1"/>
        <end position="19"/>
    </location>
</feature>
<dbReference type="GO" id="GO:0005518">
    <property type="term" value="F:collagen binding"/>
    <property type="evidence" value="ECO:0007669"/>
    <property type="project" value="TreeGrafter"/>
</dbReference>
<dbReference type="OrthoDB" id="7423392at2759"/>
<evidence type="ECO:0000313" key="15">
    <source>
        <dbReference type="Proteomes" id="UP000494256"/>
    </source>
</evidence>
<dbReference type="InterPro" id="IPR036857">
    <property type="entry name" value="Thyroglobulin_1_sf"/>
</dbReference>
<dbReference type="GO" id="GO:0005509">
    <property type="term" value="F:calcium ion binding"/>
    <property type="evidence" value="ECO:0007669"/>
    <property type="project" value="InterPro"/>
</dbReference>
<accession>A0A8S1A2V6</accession>
<dbReference type="InterPro" id="IPR000716">
    <property type="entry name" value="Thyroglobulin_1"/>
</dbReference>
<dbReference type="GO" id="GO:0050840">
    <property type="term" value="F:extracellular matrix binding"/>
    <property type="evidence" value="ECO:0007669"/>
    <property type="project" value="TreeGrafter"/>
</dbReference>
<evidence type="ECO:0000259" key="11">
    <source>
        <dbReference type="PROSITE" id="PS50222"/>
    </source>
</evidence>
<keyword evidence="7" id="KW-0357">Heparan sulfate</keyword>
<sequence length="427" mass="45793">MHSLLWVVVMAALLALAAARTDQDFEFDDDSDATATAATADGGGGVGGAGHARRPRRYVYDPHNALCRSLVCKKREVCVLRDAFTALCATKKDILRKGDIIVAAGAVGGAWDGAEGEWERTDAEDDDVFYDGGAREAEGCVGCPARARAQFLCGSDNRTYSSLCRLDLHNCVRRGARPVRLACRGFCPCPRRAHRRPAWRRRRPDSAINEVLPRRRPAPGSEGCALDKMANRLLDWFSVLMDEAGATAPPVDGFPSDCKPEVRWMFAHLDTDGDGFLSAANLYALRHDERERCLRPFLASCGGGHVSRGGWCACLRRAARPCTALARAHHAAARAGAYAPACDARGFYRPRQCHAALGVCWCVDAHGVELPGSRTKGAPACPGDKASRRTETAEVSEGGEGAEDVEAEGAPADDEDGAGSGDAELHF</sequence>
<dbReference type="InterPro" id="IPR002350">
    <property type="entry name" value="Kazal_dom"/>
</dbReference>
<dbReference type="Proteomes" id="UP000494256">
    <property type="component" value="Unassembled WGS sequence"/>
</dbReference>
<dbReference type="PROSITE" id="PS50222">
    <property type="entry name" value="EF_HAND_2"/>
    <property type="match status" value="1"/>
</dbReference>
<keyword evidence="2" id="KW-0964">Secreted</keyword>
<dbReference type="SUPFAM" id="SSF57610">
    <property type="entry name" value="Thyroglobulin type-1 domain"/>
    <property type="match status" value="1"/>
</dbReference>
<gene>
    <name evidence="14" type="ORF">APLA_LOCUS8800</name>
</gene>
<feature type="region of interest" description="Disordered" evidence="9">
    <location>
        <begin position="373"/>
        <end position="427"/>
    </location>
</feature>
<keyword evidence="5 8" id="KW-1015">Disulfide bond</keyword>
<dbReference type="Gene3D" id="1.10.238.10">
    <property type="entry name" value="EF-hand"/>
    <property type="match status" value="1"/>
</dbReference>
<dbReference type="Pfam" id="PF10591">
    <property type="entry name" value="SPARC_Ca_bdg"/>
    <property type="match status" value="1"/>
</dbReference>
<evidence type="ECO:0000256" key="7">
    <source>
        <dbReference type="ARBA" id="ARBA00023207"/>
    </source>
</evidence>
<dbReference type="CDD" id="cd00191">
    <property type="entry name" value="TY"/>
    <property type="match status" value="1"/>
</dbReference>
<dbReference type="PROSITE" id="PS51465">
    <property type="entry name" value="KAZAL_2"/>
    <property type="match status" value="1"/>
</dbReference>
<dbReference type="SUPFAM" id="SSF47473">
    <property type="entry name" value="EF-hand"/>
    <property type="match status" value="1"/>
</dbReference>
<evidence type="ECO:0000256" key="9">
    <source>
        <dbReference type="SAM" id="MobiDB-lite"/>
    </source>
</evidence>
<evidence type="ECO:0000256" key="10">
    <source>
        <dbReference type="SAM" id="SignalP"/>
    </source>
</evidence>
<dbReference type="PANTHER" id="PTHR13866:SF30">
    <property type="match status" value="1"/>
</dbReference>
<protein>
    <submittedName>
        <fullName evidence="14">Uncharacterized protein</fullName>
    </submittedName>
</protein>
<feature type="chain" id="PRO_5035746907" evidence="10">
    <location>
        <begin position="20"/>
        <end position="427"/>
    </location>
</feature>
<dbReference type="GO" id="GO:0005615">
    <property type="term" value="C:extracellular space"/>
    <property type="evidence" value="ECO:0007669"/>
    <property type="project" value="TreeGrafter"/>
</dbReference>
<feature type="domain" description="Kazal-like" evidence="13">
    <location>
        <begin position="134"/>
        <end position="188"/>
    </location>
</feature>
<evidence type="ECO:0000256" key="2">
    <source>
        <dbReference type="ARBA" id="ARBA00022525"/>
    </source>
</evidence>
<dbReference type="SUPFAM" id="SSF100895">
    <property type="entry name" value="Kazal-type serine protease inhibitors"/>
    <property type="match status" value="1"/>
</dbReference>
<dbReference type="InterPro" id="IPR036058">
    <property type="entry name" value="Kazal_dom_sf"/>
</dbReference>
<evidence type="ECO:0000256" key="3">
    <source>
        <dbReference type="ARBA" id="ARBA00022729"/>
    </source>
</evidence>
<keyword evidence="6" id="KW-0325">Glycoprotein</keyword>
<evidence type="ECO:0000256" key="8">
    <source>
        <dbReference type="PROSITE-ProRule" id="PRU00500"/>
    </source>
</evidence>
<proteinExistence type="predicted"/>
<dbReference type="InterPro" id="IPR011992">
    <property type="entry name" value="EF-hand-dom_pair"/>
</dbReference>
<evidence type="ECO:0000313" key="14">
    <source>
        <dbReference type="EMBL" id="CAB3239632.1"/>
    </source>
</evidence>
<dbReference type="EMBL" id="CADEBD010000308">
    <property type="protein sequence ID" value="CAB3239632.1"/>
    <property type="molecule type" value="Genomic_DNA"/>
</dbReference>
<dbReference type="PANTHER" id="PTHR13866">
    <property type="entry name" value="SPARC OSTEONECTIN"/>
    <property type="match status" value="1"/>
</dbReference>
<name>A0A8S1A2V6_ARCPL</name>
<dbReference type="InterPro" id="IPR002048">
    <property type="entry name" value="EF_hand_dom"/>
</dbReference>
<dbReference type="PROSITE" id="PS00484">
    <property type="entry name" value="THYROGLOBULIN_1_1"/>
    <property type="match status" value="1"/>
</dbReference>
<evidence type="ECO:0000256" key="5">
    <source>
        <dbReference type="ARBA" id="ARBA00023157"/>
    </source>
</evidence>
<dbReference type="Gene3D" id="3.30.60.30">
    <property type="match status" value="1"/>
</dbReference>
<dbReference type="InterPro" id="IPR019577">
    <property type="entry name" value="SPARC/Testican_Ca-bd-dom"/>
</dbReference>
<evidence type="ECO:0000256" key="1">
    <source>
        <dbReference type="ARBA" id="ARBA00004613"/>
    </source>
</evidence>
<evidence type="ECO:0000256" key="4">
    <source>
        <dbReference type="ARBA" id="ARBA00022974"/>
    </source>
</evidence>
<dbReference type="CDD" id="cd00104">
    <property type="entry name" value="KAZAL_FS"/>
    <property type="match status" value="1"/>
</dbReference>
<dbReference type="Pfam" id="PF07648">
    <property type="entry name" value="Kazal_2"/>
    <property type="match status" value="1"/>
</dbReference>